<evidence type="ECO:0000313" key="7">
    <source>
        <dbReference type="Proteomes" id="UP000268321"/>
    </source>
</evidence>
<proteinExistence type="inferred from homology"/>
<evidence type="ECO:0000259" key="5">
    <source>
        <dbReference type="Pfam" id="PF08546"/>
    </source>
</evidence>
<feature type="domain" description="Ketopantoate reductase C-terminal" evidence="5">
    <location>
        <begin position="201"/>
        <end position="320"/>
    </location>
</feature>
<dbReference type="InterPro" id="IPR036291">
    <property type="entry name" value="NAD(P)-bd_dom_sf"/>
</dbReference>
<dbReference type="EMBL" id="ML004454">
    <property type="protein sequence ID" value="RKP30688.1"/>
    <property type="molecule type" value="Genomic_DNA"/>
</dbReference>
<dbReference type="NCBIfam" id="TIGR00745">
    <property type="entry name" value="apbA_panE"/>
    <property type="match status" value="1"/>
</dbReference>
<evidence type="ECO:0000313" key="6">
    <source>
        <dbReference type="EMBL" id="RKP30688.1"/>
    </source>
</evidence>
<keyword evidence="7" id="KW-1185">Reference proteome</keyword>
<dbReference type="InterPro" id="IPR008927">
    <property type="entry name" value="6-PGluconate_DH-like_C_sf"/>
</dbReference>
<dbReference type="InterPro" id="IPR013752">
    <property type="entry name" value="KPA_reductase"/>
</dbReference>
<dbReference type="OrthoDB" id="3609at2759"/>
<dbReference type="Pfam" id="PF02558">
    <property type="entry name" value="ApbA"/>
    <property type="match status" value="1"/>
</dbReference>
<dbReference type="InterPro" id="IPR051402">
    <property type="entry name" value="KPR-Related"/>
</dbReference>
<organism evidence="6 7">
    <name type="scientific">Metschnikowia bicuspidata</name>
    <dbReference type="NCBI Taxonomy" id="27322"/>
    <lineage>
        <taxon>Eukaryota</taxon>
        <taxon>Fungi</taxon>
        <taxon>Dikarya</taxon>
        <taxon>Ascomycota</taxon>
        <taxon>Saccharomycotina</taxon>
        <taxon>Pichiomycetes</taxon>
        <taxon>Metschnikowiaceae</taxon>
        <taxon>Metschnikowia</taxon>
    </lineage>
</organism>
<keyword evidence="3" id="KW-0560">Oxidoreductase</keyword>
<accession>A0A4P9ZD69</accession>
<gene>
    <name evidence="6" type="ORF">METBISCDRAFT_15786</name>
</gene>
<keyword evidence="2" id="KW-0521">NADP</keyword>
<dbReference type="GO" id="GO:0005737">
    <property type="term" value="C:cytoplasm"/>
    <property type="evidence" value="ECO:0007669"/>
    <property type="project" value="TreeGrafter"/>
</dbReference>
<evidence type="ECO:0000259" key="4">
    <source>
        <dbReference type="Pfam" id="PF02558"/>
    </source>
</evidence>
<dbReference type="SUPFAM" id="SSF48179">
    <property type="entry name" value="6-phosphogluconate dehydrogenase C-terminal domain-like"/>
    <property type="match status" value="1"/>
</dbReference>
<comment type="similarity">
    <text evidence="1">Belongs to the ketopantoate reductase family.</text>
</comment>
<protein>
    <submittedName>
        <fullName evidence="6">ApbA-domain-containing protein</fullName>
    </submittedName>
</protein>
<dbReference type="AlphaFoldDB" id="A0A4P9ZD69"/>
<dbReference type="InterPro" id="IPR013332">
    <property type="entry name" value="KPR_N"/>
</dbReference>
<dbReference type="InterPro" id="IPR003710">
    <property type="entry name" value="ApbA"/>
</dbReference>
<dbReference type="Gene3D" id="3.40.50.720">
    <property type="entry name" value="NAD(P)-binding Rossmann-like Domain"/>
    <property type="match status" value="1"/>
</dbReference>
<evidence type="ECO:0000256" key="2">
    <source>
        <dbReference type="ARBA" id="ARBA00022857"/>
    </source>
</evidence>
<dbReference type="PANTHER" id="PTHR21708">
    <property type="entry name" value="PROBABLE 2-DEHYDROPANTOATE 2-REDUCTASE"/>
    <property type="match status" value="1"/>
</dbReference>
<evidence type="ECO:0000256" key="1">
    <source>
        <dbReference type="ARBA" id="ARBA00007870"/>
    </source>
</evidence>
<dbReference type="Gene3D" id="1.10.1040.10">
    <property type="entry name" value="N-(1-d-carboxylethyl)-l-norvaline Dehydrogenase, domain 2"/>
    <property type="match status" value="1"/>
</dbReference>
<dbReference type="GO" id="GO:0015940">
    <property type="term" value="P:pantothenate biosynthetic process"/>
    <property type="evidence" value="ECO:0007669"/>
    <property type="project" value="InterPro"/>
</dbReference>
<evidence type="ECO:0000256" key="3">
    <source>
        <dbReference type="ARBA" id="ARBA00023002"/>
    </source>
</evidence>
<feature type="domain" description="Ketopantoate reductase N-terminal" evidence="4">
    <location>
        <begin position="9"/>
        <end position="163"/>
    </location>
</feature>
<reference evidence="7" key="1">
    <citation type="journal article" date="2018" name="Nat. Microbiol.">
        <title>Leveraging single-cell genomics to expand the fungal tree of life.</title>
        <authorList>
            <person name="Ahrendt S.R."/>
            <person name="Quandt C.A."/>
            <person name="Ciobanu D."/>
            <person name="Clum A."/>
            <person name="Salamov A."/>
            <person name="Andreopoulos B."/>
            <person name="Cheng J.F."/>
            <person name="Woyke T."/>
            <person name="Pelin A."/>
            <person name="Henrissat B."/>
            <person name="Reynolds N.K."/>
            <person name="Benny G.L."/>
            <person name="Smith M.E."/>
            <person name="James T.Y."/>
            <person name="Grigoriev I.V."/>
        </authorList>
    </citation>
    <scope>NUCLEOTIDE SEQUENCE [LARGE SCALE GENOMIC DNA]</scope>
    <source>
        <strain evidence="7">Baker2002</strain>
    </source>
</reference>
<name>A0A4P9ZD69_9ASCO</name>
<dbReference type="FunFam" id="1.10.1040.10:FF:000017">
    <property type="entry name" value="2-dehydropantoate 2-reductase"/>
    <property type="match status" value="1"/>
</dbReference>
<dbReference type="GO" id="GO:0008677">
    <property type="term" value="F:2-dehydropantoate 2-reductase activity"/>
    <property type="evidence" value="ECO:0007669"/>
    <property type="project" value="InterPro"/>
</dbReference>
<dbReference type="Proteomes" id="UP000268321">
    <property type="component" value="Unassembled WGS sequence"/>
</dbReference>
<dbReference type="PANTHER" id="PTHR21708:SF30">
    <property type="entry name" value="2-DEHYDROPANTOATE 2-REDUCTASE-RELATED"/>
    <property type="match status" value="1"/>
</dbReference>
<dbReference type="InterPro" id="IPR013328">
    <property type="entry name" value="6PGD_dom2"/>
</dbReference>
<dbReference type="Pfam" id="PF08546">
    <property type="entry name" value="ApbA_C"/>
    <property type="match status" value="1"/>
</dbReference>
<dbReference type="SUPFAM" id="SSF51735">
    <property type="entry name" value="NAD(P)-binding Rossmann-fold domains"/>
    <property type="match status" value="1"/>
</dbReference>
<sequence>MTRNKPRLLVVGSGGVGTIAALSLTLNDKAEVTMVVRSAYQQIVRDGYTINSVTYGNYKNWRPHNVARSVAEASEKFGPFEFLVLTTKNIPDGSITCEDIIRPAVSEGTTILLLQNGIGIDEPMRKAFLKNKLLLGILLIGSAVHGTVVENVYKDQLTLSPFNGPGQVYDESMAKLEQFVDLYRNPDPEINYVKVEECSKRSRWEKLVYNAVFNTMCALMGADVNRSQIMGANETLFRPAMKEVIAIAASEGVTLDELVCDKFLHVGDGLFYSPSMLVDFRKKQLCELEVIVGNPVRIAQKNGVSAPVLTTVYHLLKIKQFTIKEELGMVKIDVSDYQGYSSDDFPQRFAELSKNSER</sequence>